<feature type="region of interest" description="Disordered" evidence="6">
    <location>
        <begin position="1"/>
        <end position="88"/>
    </location>
</feature>
<dbReference type="RefSeq" id="XP_001384697.2">
    <property type="nucleotide sequence ID" value="XM_001384660.1"/>
</dbReference>
<dbReference type="FunCoup" id="A3LUW6">
    <property type="interactions" value="147"/>
</dbReference>
<sequence length="757" mass="86438">MDIDDDDDAWSYSFPPSTESLVLPANSSTSRANNSNGGSYSNPNSKTKLNSNSENSTVQPNSTREGSQDSQEPPGFVQKASPANPQATIEDAESFISKKSESSNALFEETLQSHNSTTPLDNDILKSPKSADDAEVPSPKVIAYRKSKRVLSEGNFDSIMESPPELKEKFDSRLYLDEFFKDTQYRYATMKRNTDFHQLFHSLDLTDRLVDDFSCALSREILLQGRLYVSENNICFNSNLLGWVTNLVIPMEEITHFEKRATAGLFPNGITIETAEAKHVFASFLSRDQTFEFMKTIREETTGRPLESEDSANEKVGQALVVRENDQSSEIQYSEMGEESPGISSYIMSIDGDDEVEDMDEDDEDDEDNEGSIETSKTFASSKRKSIPSGDGLRVKVLKFKDDSNYKNMGPDTHAPTEEKSVERDKEEKELFEEIIDAPLGVVFEILFGSNTTFHRRFLETHDGSELSQYDKFHPSEDDPTKLERTYTYRRALEYSIGPKSTMCVVSETIEHLNFADYIVVVTNTATPDVPSGNSFSVRTRYVMTWGPQNKTNLRISYYIHWTARSWIKGVIERSSHSGQFAFFKDLLVDLKQEIKSTTYYPVVPKVKKAKIKPVEKKFSYNEFIRNNIVSVCYLILSFFIIVLFLQLRMFMVINETNELIKNHLVINTRLVYVAEQQQGQLWDWVKKKYGKELSPIEKIEYLTYQIGALYQDKDESSSPFARFEERIQDIKSSVKEFNYEDYLNVEGVKSAIENLI</sequence>
<dbReference type="InterPro" id="IPR011993">
    <property type="entry name" value="PH-like_dom_sf"/>
</dbReference>
<evidence type="ECO:0000313" key="9">
    <source>
        <dbReference type="EMBL" id="ABN66668.2"/>
    </source>
</evidence>
<reference evidence="9 10" key="1">
    <citation type="journal article" date="2007" name="Nat. Biotechnol.">
        <title>Genome sequence of the lignocellulose-bioconverting and xylose-fermenting yeast Pichia stipitis.</title>
        <authorList>
            <person name="Jeffries T.W."/>
            <person name="Grigoriev I.V."/>
            <person name="Grimwood J."/>
            <person name="Laplaza J.M."/>
            <person name="Aerts A."/>
            <person name="Salamov A."/>
            <person name="Schmutz J."/>
            <person name="Lindquist E."/>
            <person name="Dehal P."/>
            <person name="Shapiro H."/>
            <person name="Jin Y.S."/>
            <person name="Passoth V."/>
            <person name="Richardson P.M."/>
        </authorList>
    </citation>
    <scope>NUCLEOTIDE SEQUENCE [LARGE SCALE GENOMIC DNA]</scope>
    <source>
        <strain evidence="10">ATCC 58785 / CBS 6054 / NBRC 10063 / NRRL Y-11545</strain>
    </source>
</reference>
<keyword evidence="5 7" id="KW-0472">Membrane</keyword>
<organism evidence="9 10">
    <name type="scientific">Scheffersomyces stipitis (strain ATCC 58785 / CBS 6054 / NBRC 10063 / NRRL Y-11545)</name>
    <name type="common">Yeast</name>
    <name type="synonym">Pichia stipitis</name>
    <dbReference type="NCBI Taxonomy" id="322104"/>
    <lineage>
        <taxon>Eukaryota</taxon>
        <taxon>Fungi</taxon>
        <taxon>Dikarya</taxon>
        <taxon>Ascomycota</taxon>
        <taxon>Saccharomycotina</taxon>
        <taxon>Pichiomycetes</taxon>
        <taxon>Debaryomycetaceae</taxon>
        <taxon>Scheffersomyces</taxon>
    </lineage>
</organism>
<name>A3LUW6_PICST</name>
<feature type="compositionally biased region" description="Basic and acidic residues" evidence="6">
    <location>
        <begin position="415"/>
        <end position="426"/>
    </location>
</feature>
<feature type="compositionally biased region" description="Basic and acidic residues" evidence="6">
    <location>
        <begin position="123"/>
        <end position="132"/>
    </location>
</feature>
<evidence type="ECO:0000256" key="1">
    <source>
        <dbReference type="ARBA" id="ARBA00004167"/>
    </source>
</evidence>
<feature type="region of interest" description="Disordered" evidence="6">
    <location>
        <begin position="404"/>
        <end position="426"/>
    </location>
</feature>
<dbReference type="PANTHER" id="PTHR23319:SF4">
    <property type="entry name" value="GRAM DOMAIN CONTAINING 1B, ISOFORM E"/>
    <property type="match status" value="1"/>
</dbReference>
<evidence type="ECO:0000313" key="10">
    <source>
        <dbReference type="Proteomes" id="UP000002258"/>
    </source>
</evidence>
<dbReference type="Proteomes" id="UP000002258">
    <property type="component" value="Chromosome 5"/>
</dbReference>
<dbReference type="Gene3D" id="2.30.29.30">
    <property type="entry name" value="Pleckstrin-homology domain (PH domain)/Phosphotyrosine-binding domain (PTB)"/>
    <property type="match status" value="1"/>
</dbReference>
<dbReference type="Pfam" id="PF16016">
    <property type="entry name" value="VASt"/>
    <property type="match status" value="1"/>
</dbReference>
<dbReference type="PROSITE" id="PS51778">
    <property type="entry name" value="VAST"/>
    <property type="match status" value="1"/>
</dbReference>
<dbReference type="InterPro" id="IPR051482">
    <property type="entry name" value="Cholesterol_transport"/>
</dbReference>
<evidence type="ECO:0000256" key="3">
    <source>
        <dbReference type="ARBA" id="ARBA00022692"/>
    </source>
</evidence>
<dbReference type="Pfam" id="PF02893">
    <property type="entry name" value="GRAM"/>
    <property type="match status" value="1"/>
</dbReference>
<dbReference type="CDD" id="cd13220">
    <property type="entry name" value="PH-GRAM_GRAMDC"/>
    <property type="match status" value="1"/>
</dbReference>
<keyword evidence="10" id="KW-1185">Reference proteome</keyword>
<gene>
    <name evidence="9" type="ORF">PICST_67757</name>
</gene>
<dbReference type="InterPro" id="IPR031968">
    <property type="entry name" value="VASt"/>
</dbReference>
<feature type="compositionally biased region" description="Polar residues" evidence="6">
    <location>
        <begin position="372"/>
        <end position="381"/>
    </location>
</feature>
<evidence type="ECO:0000256" key="4">
    <source>
        <dbReference type="ARBA" id="ARBA00022989"/>
    </source>
</evidence>
<feature type="compositionally biased region" description="Polar residues" evidence="6">
    <location>
        <begin position="46"/>
        <end position="71"/>
    </location>
</feature>
<dbReference type="KEGG" id="pic:PICST_67757"/>
<proteinExistence type="inferred from homology"/>
<keyword evidence="4 7" id="KW-1133">Transmembrane helix</keyword>
<dbReference type="GO" id="GO:0005886">
    <property type="term" value="C:plasma membrane"/>
    <property type="evidence" value="ECO:0007669"/>
    <property type="project" value="TreeGrafter"/>
</dbReference>
<feature type="compositionally biased region" description="Acidic residues" evidence="6">
    <location>
        <begin position="351"/>
        <end position="371"/>
    </location>
</feature>
<dbReference type="GeneID" id="4839487"/>
<dbReference type="OMA" id="DAWSYSF"/>
<dbReference type="SMART" id="SM00568">
    <property type="entry name" value="GRAM"/>
    <property type="match status" value="1"/>
</dbReference>
<evidence type="ECO:0000256" key="5">
    <source>
        <dbReference type="ARBA" id="ARBA00023136"/>
    </source>
</evidence>
<accession>A3LUW6</accession>
<feature type="region of interest" description="Disordered" evidence="6">
    <location>
        <begin position="112"/>
        <end position="138"/>
    </location>
</feature>
<dbReference type="InterPro" id="IPR004182">
    <property type="entry name" value="GRAM"/>
</dbReference>
<dbReference type="GO" id="GO:0032541">
    <property type="term" value="C:cortical endoplasmic reticulum"/>
    <property type="evidence" value="ECO:0007669"/>
    <property type="project" value="TreeGrafter"/>
</dbReference>
<evidence type="ECO:0000256" key="6">
    <source>
        <dbReference type="SAM" id="MobiDB-lite"/>
    </source>
</evidence>
<feature type="region of interest" description="Disordered" evidence="6">
    <location>
        <begin position="325"/>
        <end position="387"/>
    </location>
</feature>
<evidence type="ECO:0000259" key="8">
    <source>
        <dbReference type="PROSITE" id="PS51778"/>
    </source>
</evidence>
<dbReference type="GO" id="GO:0005789">
    <property type="term" value="C:endoplasmic reticulum membrane"/>
    <property type="evidence" value="ECO:0007669"/>
    <property type="project" value="TreeGrafter"/>
</dbReference>
<dbReference type="PANTHER" id="PTHR23319">
    <property type="entry name" value="GRAM DOMAIN CONTAINING 1B, ISOFORM E"/>
    <property type="match status" value="1"/>
</dbReference>
<dbReference type="InParanoid" id="A3LUW6"/>
<dbReference type="eggNOG" id="KOG1032">
    <property type="taxonomic scope" value="Eukaryota"/>
</dbReference>
<dbReference type="HOGENOM" id="CLU_015638_0_0_1"/>
<dbReference type="EMBL" id="CP000499">
    <property type="protein sequence ID" value="ABN66668.2"/>
    <property type="molecule type" value="Genomic_DNA"/>
</dbReference>
<protein>
    <recommendedName>
        <fullName evidence="8">VASt domain-containing protein</fullName>
    </recommendedName>
</protein>
<dbReference type="GO" id="GO:0140268">
    <property type="term" value="C:endoplasmic reticulum-plasma membrane contact site"/>
    <property type="evidence" value="ECO:0007669"/>
    <property type="project" value="TreeGrafter"/>
</dbReference>
<keyword evidence="3 7" id="KW-0812">Transmembrane</keyword>
<feature type="transmembrane region" description="Helical" evidence="7">
    <location>
        <begin position="629"/>
        <end position="648"/>
    </location>
</feature>
<comment type="subcellular location">
    <subcellularLocation>
        <location evidence="1">Membrane</location>
        <topology evidence="1">Single-pass membrane protein</topology>
    </subcellularLocation>
</comment>
<feature type="domain" description="VASt" evidence="8">
    <location>
        <begin position="427"/>
        <end position="599"/>
    </location>
</feature>
<dbReference type="GO" id="GO:0120015">
    <property type="term" value="F:sterol transfer activity"/>
    <property type="evidence" value="ECO:0007669"/>
    <property type="project" value="TreeGrafter"/>
</dbReference>
<dbReference type="OrthoDB" id="2162691at2759"/>
<evidence type="ECO:0000256" key="2">
    <source>
        <dbReference type="ARBA" id="ARBA00006582"/>
    </source>
</evidence>
<dbReference type="GO" id="GO:0005739">
    <property type="term" value="C:mitochondrion"/>
    <property type="evidence" value="ECO:0007669"/>
    <property type="project" value="TreeGrafter"/>
</dbReference>
<feature type="compositionally biased region" description="Low complexity" evidence="6">
    <location>
        <begin position="25"/>
        <end position="45"/>
    </location>
</feature>
<dbReference type="AlphaFoldDB" id="A3LUW6"/>
<dbReference type="GO" id="GO:0032934">
    <property type="term" value="F:sterol binding"/>
    <property type="evidence" value="ECO:0007669"/>
    <property type="project" value="TreeGrafter"/>
</dbReference>
<dbReference type="GO" id="GO:0032366">
    <property type="term" value="P:intracellular sterol transport"/>
    <property type="evidence" value="ECO:0007669"/>
    <property type="project" value="TreeGrafter"/>
</dbReference>
<evidence type="ECO:0000256" key="7">
    <source>
        <dbReference type="SAM" id="Phobius"/>
    </source>
</evidence>
<comment type="similarity">
    <text evidence="2">Belongs to the YSP2 family.</text>
</comment>